<evidence type="ECO:0000313" key="3">
    <source>
        <dbReference type="Proteomes" id="UP000266506"/>
    </source>
</evidence>
<gene>
    <name evidence="2" type="ORF">EI71_01213</name>
</gene>
<protein>
    <submittedName>
        <fullName evidence="2">Uncharacterized protein</fullName>
    </submittedName>
</protein>
<accession>A0A397RVS4</accession>
<dbReference type="RefSeq" id="WP_119016346.1">
    <property type="nucleotide sequence ID" value="NZ_QXEV01000012.1"/>
</dbReference>
<keyword evidence="1" id="KW-0175">Coiled coil</keyword>
<dbReference type="Proteomes" id="UP000266506">
    <property type="component" value="Unassembled WGS sequence"/>
</dbReference>
<dbReference type="OrthoDB" id="1766940at2"/>
<proteinExistence type="predicted"/>
<feature type="coiled-coil region" evidence="1">
    <location>
        <begin position="311"/>
        <end position="472"/>
    </location>
</feature>
<comment type="caution">
    <text evidence="2">The sequence shown here is derived from an EMBL/GenBank/DDBJ whole genome shotgun (WGS) entry which is preliminary data.</text>
</comment>
<sequence length="554" mass="64971">MDQMNKVYWKISDYIQSIKDIKELDPIIKDLTRYSDKDIFQRIKNEIIIEDDWITFTESKIKYVEAAVFENRQFIREEGEVLPIERIRKVSPSSVSHLAKHSDYIEKYTEGEDITPSKLYTVNKDTDYGVYENKFIYLLLLTLSDFIFRIREDVMSSVKGENGVFQIRRRNEILGDDIELSLRLEFRNATLEEKLTEHEAKKLTRMEALRERVGALLATPLMQIVSKEPVISSNITKTNVLTMNENFSNSLELYEYLLNYDKKCYHVNKVTEVVPISSSLAFPMLGLELLVSLLKESKTDDYEIKKNEIIADEKKKAIDELSKRIDKIKEKYQADPSSYVAILEDKINLLESENMQMQVLRDNLDKIVLVKEGLDKDNKALRMDIDNLLSKLRDLEARLKDVNASEDLIRTQYEDKLKEKNKEIEELKEALEKKTNELQEALIQKQNAISKTDKLKEDLSNERKKYDELKRTSDLEIESKDKEINELLDFKRLNEGRFKGIQAMAGEINSENAETSKEAFDELENEYNAFTSYYEEVWKKTKKEIIKEIKRKKG</sequence>
<reference evidence="2 3" key="1">
    <citation type="submission" date="2018-08" db="EMBL/GenBank/DDBJ databases">
        <title>Genomic Encyclopedia of Archaeal and Bacterial Type Strains, Phase II (KMG-II): from individual species to whole genera.</title>
        <authorList>
            <person name="Goeker M."/>
        </authorList>
    </citation>
    <scope>NUCLEOTIDE SEQUENCE [LARGE SCALE GENOMIC DNA]</scope>
    <source>
        <strain evidence="2 3">ATCC 27112</strain>
    </source>
</reference>
<name>A0A397RVS4_9MOLU</name>
<evidence type="ECO:0000256" key="1">
    <source>
        <dbReference type="SAM" id="Coils"/>
    </source>
</evidence>
<keyword evidence="3" id="KW-1185">Reference proteome</keyword>
<dbReference type="InParanoid" id="A0A397RVS4"/>
<evidence type="ECO:0000313" key="2">
    <source>
        <dbReference type="EMBL" id="RIA75727.1"/>
    </source>
</evidence>
<dbReference type="AlphaFoldDB" id="A0A397RVS4"/>
<dbReference type="EMBL" id="QXEV01000012">
    <property type="protein sequence ID" value="RIA75727.1"/>
    <property type="molecule type" value="Genomic_DNA"/>
</dbReference>
<organism evidence="2 3">
    <name type="scientific">Anaeroplasma bactoclasticum</name>
    <dbReference type="NCBI Taxonomy" id="2088"/>
    <lineage>
        <taxon>Bacteria</taxon>
        <taxon>Bacillati</taxon>
        <taxon>Mycoplasmatota</taxon>
        <taxon>Mollicutes</taxon>
        <taxon>Anaeroplasmatales</taxon>
        <taxon>Anaeroplasmataceae</taxon>
        <taxon>Anaeroplasma</taxon>
    </lineage>
</organism>